<dbReference type="PANTHER" id="PTHR47957:SF3">
    <property type="entry name" value="ATP-DEPENDENT HELICASE HRQ1"/>
    <property type="match status" value="1"/>
</dbReference>
<evidence type="ECO:0000313" key="4">
    <source>
        <dbReference type="Proteomes" id="UP000271241"/>
    </source>
</evidence>
<feature type="domain" description="ATP-dependent helicase HRQ1 winged helix" evidence="2">
    <location>
        <begin position="54"/>
        <end position="122"/>
    </location>
</feature>
<dbReference type="AlphaFoldDB" id="A0A4P9XHE9"/>
<sequence length="367" mass="41068">PWNRAALWQQAGRAGRRRQTSLAVLVAEPHPLDQHYARHPEALFALKAPAACADWTYAPVFGAQLQCAAYERVLHLQDDRRWFGDGVLAVAQTHLQQLDEQHFRAHPSFGTFPPCKVSIRSAREEDTWSVIDVTNGRNRLLETLEITRALFSVYDGAIYVHQGTTYLVESSNVDERYARVRAVHVDWLTRQRDLDPLETRNTFPLKTRPERIMVACGKVQITSTVFGYFKLDARTGRIIDAVDLQMKPVKQIRSGFWVDLPAPAVCALQAAELDQEASVHAAAHLILQLIPTLVLSGEGDLRTECKSPLAKRVRPPRLIFYDAGTGAGVSSKAFAYFPGIVQEAYRLLHDCPCVEGCPECKCAHVCT</sequence>
<dbReference type="OrthoDB" id="18781at2759"/>
<dbReference type="Pfam" id="PF09369">
    <property type="entry name" value="MZB"/>
    <property type="match status" value="1"/>
</dbReference>
<dbReference type="GO" id="GO:0006289">
    <property type="term" value="P:nucleotide-excision repair"/>
    <property type="evidence" value="ECO:0007669"/>
    <property type="project" value="TreeGrafter"/>
</dbReference>
<dbReference type="GO" id="GO:0043138">
    <property type="term" value="F:3'-5' DNA helicase activity"/>
    <property type="evidence" value="ECO:0007669"/>
    <property type="project" value="TreeGrafter"/>
</dbReference>
<dbReference type="EMBL" id="KZ993526">
    <property type="protein sequence ID" value="RKP04691.1"/>
    <property type="molecule type" value="Genomic_DNA"/>
</dbReference>
<dbReference type="GO" id="GO:0036297">
    <property type="term" value="P:interstrand cross-link repair"/>
    <property type="evidence" value="ECO:0007669"/>
    <property type="project" value="TreeGrafter"/>
</dbReference>
<dbReference type="Proteomes" id="UP000271241">
    <property type="component" value="Unassembled WGS sequence"/>
</dbReference>
<accession>A0A4P9XHE9</accession>
<evidence type="ECO:0000313" key="3">
    <source>
        <dbReference type="EMBL" id="RKP04691.1"/>
    </source>
</evidence>
<reference evidence="4" key="1">
    <citation type="journal article" date="2018" name="Nat. Microbiol.">
        <title>Leveraging single-cell genomics to expand the fungal tree of life.</title>
        <authorList>
            <person name="Ahrendt S.R."/>
            <person name="Quandt C.A."/>
            <person name="Ciobanu D."/>
            <person name="Clum A."/>
            <person name="Salamov A."/>
            <person name="Andreopoulos B."/>
            <person name="Cheng J.F."/>
            <person name="Woyke T."/>
            <person name="Pelin A."/>
            <person name="Henrissat B."/>
            <person name="Reynolds N.K."/>
            <person name="Benny G.L."/>
            <person name="Smith M.E."/>
            <person name="James T.Y."/>
            <person name="Grigoriev I.V."/>
        </authorList>
    </citation>
    <scope>NUCLEOTIDE SEQUENCE [LARGE SCALE GENOMIC DNA]</scope>
    <source>
        <strain evidence="4">RSA 1356</strain>
    </source>
</reference>
<evidence type="ECO:0008006" key="5">
    <source>
        <dbReference type="Google" id="ProtNLM"/>
    </source>
</evidence>
<evidence type="ECO:0000259" key="2">
    <source>
        <dbReference type="Pfam" id="PF22982"/>
    </source>
</evidence>
<evidence type="ECO:0000259" key="1">
    <source>
        <dbReference type="Pfam" id="PF09369"/>
    </source>
</evidence>
<keyword evidence="4" id="KW-1185">Reference proteome</keyword>
<dbReference type="Pfam" id="PF22982">
    <property type="entry name" value="WHD_HRQ1"/>
    <property type="match status" value="1"/>
</dbReference>
<gene>
    <name evidence="3" type="ORF">THASP1DRAFT_20850</name>
</gene>
<name>A0A4P9XHE9_9FUNG</name>
<proteinExistence type="predicted"/>
<organism evidence="3 4">
    <name type="scientific">Thamnocephalis sphaerospora</name>
    <dbReference type="NCBI Taxonomy" id="78915"/>
    <lineage>
        <taxon>Eukaryota</taxon>
        <taxon>Fungi</taxon>
        <taxon>Fungi incertae sedis</taxon>
        <taxon>Zoopagomycota</taxon>
        <taxon>Zoopagomycotina</taxon>
        <taxon>Zoopagomycetes</taxon>
        <taxon>Zoopagales</taxon>
        <taxon>Sigmoideomycetaceae</taxon>
        <taxon>Thamnocephalis</taxon>
    </lineage>
</organism>
<dbReference type="GO" id="GO:0005634">
    <property type="term" value="C:nucleus"/>
    <property type="evidence" value="ECO:0007669"/>
    <property type="project" value="TreeGrafter"/>
</dbReference>
<protein>
    <recommendedName>
        <fullName evidence="5">DUF1998 domain-containing protein</fullName>
    </recommendedName>
</protein>
<dbReference type="InterPro" id="IPR018973">
    <property type="entry name" value="MZB"/>
</dbReference>
<dbReference type="PANTHER" id="PTHR47957">
    <property type="entry name" value="ATP-DEPENDENT HELICASE HRQ1"/>
    <property type="match status" value="1"/>
</dbReference>
<feature type="non-terminal residue" evidence="3">
    <location>
        <position position="1"/>
    </location>
</feature>
<dbReference type="InterPro" id="IPR055227">
    <property type="entry name" value="HRQ1_WHD"/>
</dbReference>
<dbReference type="STRING" id="78915.A0A4P9XHE9"/>
<feature type="domain" description="MrfA-like Zn-binding" evidence="1">
    <location>
        <begin position="282"/>
        <end position="360"/>
    </location>
</feature>